<dbReference type="PANTHER" id="PTHR10811">
    <property type="entry name" value="FRINGE-RELATED"/>
    <property type="match status" value="1"/>
</dbReference>
<dbReference type="Pfam" id="PF04646">
    <property type="entry name" value="DUF604"/>
    <property type="match status" value="1"/>
</dbReference>
<dbReference type="AlphaFoldDB" id="K4D9F8"/>
<organism evidence="1">
    <name type="scientific">Solanum lycopersicum</name>
    <name type="common">Tomato</name>
    <name type="synonym">Lycopersicon esculentum</name>
    <dbReference type="NCBI Taxonomy" id="4081"/>
    <lineage>
        <taxon>Eukaryota</taxon>
        <taxon>Viridiplantae</taxon>
        <taxon>Streptophyta</taxon>
        <taxon>Embryophyta</taxon>
        <taxon>Tracheophyta</taxon>
        <taxon>Spermatophyta</taxon>
        <taxon>Magnoliopsida</taxon>
        <taxon>eudicotyledons</taxon>
        <taxon>Gunneridae</taxon>
        <taxon>Pentapetalae</taxon>
        <taxon>asterids</taxon>
        <taxon>lamiids</taxon>
        <taxon>Solanales</taxon>
        <taxon>Solanaceae</taxon>
        <taxon>Solanoideae</taxon>
        <taxon>Solaneae</taxon>
        <taxon>Solanum</taxon>
        <taxon>Solanum subgen. Lycopersicon</taxon>
    </lineage>
</organism>
<reference evidence="1" key="2">
    <citation type="submission" date="2015-06" db="UniProtKB">
        <authorList>
            <consortium name="EnsemblPlants"/>
        </authorList>
    </citation>
    <scope>IDENTIFICATION</scope>
    <source>
        <strain evidence="1">cv. Heinz 1706</strain>
    </source>
</reference>
<sequence length="197" mass="23027">MLSYPLAREFAHNVMSSLKRYAHLKSSHRTTMVCMADLGVNLTLLQGIHQIDLRGDISGFLSYHPKSLLTYIHHFDMFDPIFPFMDRAQSIFHLQNAAKYDQSRMSQQTICHHRSKSWTFSVSWGYSVHIYEKIMPRSWIQSPIETFKPWQNSPNPPGYMFDVRSTSRDPCEASHVFFFNSVERTPKNEIVTTYTRA</sequence>
<dbReference type="Proteomes" id="UP000004994">
    <property type="component" value="Chromosome 11"/>
</dbReference>
<proteinExistence type="predicted"/>
<dbReference type="PaxDb" id="4081-Solyc11g065460.1.1"/>
<evidence type="ECO:0000313" key="2">
    <source>
        <dbReference type="Proteomes" id="UP000004994"/>
    </source>
</evidence>
<name>K4D9F8_SOLLC</name>
<dbReference type="InterPro" id="IPR006740">
    <property type="entry name" value="DUF604"/>
</dbReference>
<dbReference type="STRING" id="4081.K4D9F8"/>
<dbReference type="PhylomeDB" id="K4D9F8"/>
<accession>K4D9F8</accession>
<protein>
    <submittedName>
        <fullName evidence="1">Uncharacterized protein</fullName>
    </submittedName>
</protein>
<dbReference type="Gramene" id="Solyc11g065460.1.1">
    <property type="protein sequence ID" value="Solyc11g065460.1.1"/>
    <property type="gene ID" value="Solyc11g065460.1"/>
</dbReference>
<keyword evidence="2" id="KW-1185">Reference proteome</keyword>
<dbReference type="GO" id="GO:0008375">
    <property type="term" value="F:acetylglucosaminyltransferase activity"/>
    <property type="evidence" value="ECO:0000318"/>
    <property type="project" value="GO_Central"/>
</dbReference>
<dbReference type="OMA" id="QRYLACI"/>
<evidence type="ECO:0000313" key="1">
    <source>
        <dbReference type="EnsemblPlants" id="Solyc11g065460.1.1"/>
    </source>
</evidence>
<dbReference type="HOGENOM" id="CLU_029819_0_1_1"/>
<dbReference type="InParanoid" id="K4D9F8"/>
<dbReference type="EnsemblPlants" id="Solyc11g065460.1.1">
    <property type="protein sequence ID" value="Solyc11g065460.1.1"/>
    <property type="gene ID" value="Solyc11g065460.1"/>
</dbReference>
<dbReference type="eggNOG" id="KOG2246">
    <property type="taxonomic scope" value="Eukaryota"/>
</dbReference>
<reference evidence="1" key="1">
    <citation type="journal article" date="2012" name="Nature">
        <title>The tomato genome sequence provides insights into fleshy fruit evolution.</title>
        <authorList>
            <consortium name="Tomato Genome Consortium"/>
        </authorList>
    </citation>
    <scope>NUCLEOTIDE SEQUENCE [LARGE SCALE GENOMIC DNA]</scope>
    <source>
        <strain evidence="1">cv. Heinz 1706</strain>
    </source>
</reference>